<dbReference type="OrthoDB" id="4851141at2759"/>
<keyword evidence="3" id="KW-1185">Reference proteome</keyword>
<sequence>MPAMADEKRRRSRGEAQNEWLDRLRHTNSKANNDSDFFQLMKEAAEVDLSAIGFRHAAVSTQQRQDRILNDYRGFVRIFKNIPDPDDGNNGSSSNTQIEKDLDLECFPSPESCDEPESFNALWRLIRPYLYFVAESKIPRSNAHNIISYTTLCQYRKALMFWVPRKYDERGIKPPLHRHVFNQMTEMLRCLAVQKKLSRFNFGADAKVGIGLDDIRQLIDMDLQDTVSIELSEQHHFAICLARACALRPGSLGMSHRDSTRGHEISDELPFLAWKDIRVTRGHQQGMWTLRVTIRNLKTNKDLDAEAAETANRRIRFRITSPQQQSNLALSVPHRLLVIGLRRGVFEEIATIDDLFETDLHQISIKEEFLDKPILLAGAERGLGLKDDHTPLPSSSLTKWLKLRAERIGWPGDVTFYSIRRQTASTYVNALGVDNARALMAHEPDSRTLERFYVDCVSTTDVSAIALGEEVGHGGADELMHLEATTSVTLDRLPADKIVHMYGPELNALFRQYVRADAGYPTLSLQEKKNRDRVLRRKAFLVLRSEVIELYQKRQTAGERQMRKEEILGRATLFNKRLLEAFAEEQSGQDVENLATVDFEAEFEADSSSNNTDTLSSGVQLENEADAEDQAAHHDGEITIPEELQFTDSAVNCVEAAAAIPYETAVKLAMRVMLDHELGEYRPQGNVICPHCQDDDTVDDEKKSKTYTVGNLRGHVASDFHTRYKQWQRRALNNRDGRYLYCQYCVRVHPEGDSEAFQQLKQLTRHIRRSTANRIAGASDWTTPELSAEHEELKRQDGWYDEDWAVNLSLNVQLGTSRRAKIALAARKTQVKKQPPVPVTGHPGFLWATPGQEQDQEHEQEPDLGIVFGSAPGMKNYEPSMIRVGSGAGVIANAPPPGTPGWIPTFSSPPYRGIVMVPTPGTEGNMPGDGLLMSDWVKGKLPSAHALRSLALM</sequence>
<gene>
    <name evidence="2" type="ORF">CTA1_3568</name>
</gene>
<organism evidence="2 3">
    <name type="scientific">Colletotrichum tanaceti</name>
    <dbReference type="NCBI Taxonomy" id="1306861"/>
    <lineage>
        <taxon>Eukaryota</taxon>
        <taxon>Fungi</taxon>
        <taxon>Dikarya</taxon>
        <taxon>Ascomycota</taxon>
        <taxon>Pezizomycotina</taxon>
        <taxon>Sordariomycetes</taxon>
        <taxon>Hypocreomycetidae</taxon>
        <taxon>Glomerellales</taxon>
        <taxon>Glomerellaceae</taxon>
        <taxon>Colletotrichum</taxon>
        <taxon>Colletotrichum destructivum species complex</taxon>
    </lineage>
</organism>
<evidence type="ECO:0000256" key="1">
    <source>
        <dbReference type="SAM" id="MobiDB-lite"/>
    </source>
</evidence>
<name>A0A4U6XJ07_9PEZI</name>
<feature type="region of interest" description="Disordered" evidence="1">
    <location>
        <begin position="1"/>
        <end position="26"/>
    </location>
</feature>
<accession>A0A4U6XJ07</accession>
<evidence type="ECO:0000313" key="3">
    <source>
        <dbReference type="Proteomes" id="UP000310108"/>
    </source>
</evidence>
<dbReference type="Pfam" id="PF11917">
    <property type="entry name" value="DUF3435"/>
    <property type="match status" value="1"/>
</dbReference>
<feature type="compositionally biased region" description="Basic and acidic residues" evidence="1">
    <location>
        <begin position="1"/>
        <end position="25"/>
    </location>
</feature>
<proteinExistence type="predicted"/>
<dbReference type="Proteomes" id="UP000310108">
    <property type="component" value="Unassembled WGS sequence"/>
</dbReference>
<evidence type="ECO:0000313" key="2">
    <source>
        <dbReference type="EMBL" id="TKW55479.1"/>
    </source>
</evidence>
<reference evidence="2 3" key="1">
    <citation type="journal article" date="2019" name="PLoS ONE">
        <title>Comparative genome analysis indicates high evolutionary potential of pathogenicity genes in Colletotrichum tanaceti.</title>
        <authorList>
            <person name="Lelwala R.V."/>
            <person name="Korhonen P.K."/>
            <person name="Young N.D."/>
            <person name="Scott J.B."/>
            <person name="Ades P.A."/>
            <person name="Gasser R.B."/>
            <person name="Taylor P.W.J."/>
        </authorList>
    </citation>
    <scope>NUCLEOTIDE SEQUENCE [LARGE SCALE GENOMIC DNA]</scope>
    <source>
        <strain evidence="2">BRIP57314</strain>
    </source>
</reference>
<protein>
    <submittedName>
        <fullName evidence="2">Uncharacterized protein</fullName>
    </submittedName>
</protein>
<comment type="caution">
    <text evidence="2">The sequence shown here is derived from an EMBL/GenBank/DDBJ whole genome shotgun (WGS) entry which is preliminary data.</text>
</comment>
<dbReference type="InterPro" id="IPR021842">
    <property type="entry name" value="DUF3435"/>
</dbReference>
<dbReference type="EMBL" id="PJEX01000098">
    <property type="protein sequence ID" value="TKW55479.1"/>
    <property type="molecule type" value="Genomic_DNA"/>
</dbReference>
<dbReference type="AlphaFoldDB" id="A0A4U6XJ07"/>